<sequence>MSIRSKRAIVGLLAVTAAVVGVWAAAYPQSFYTDFPWPGRNWVSALGPYNEHLTRDVGALYLALLVLSVMAWRRPTPSALRMAGGAWLIFTAVHFLWHSLHLRVYPPADQVGNVIALGGNLGLAVLLLLPDRPVAAQQRDTVSPDHPS</sequence>
<name>A0A1H7CPQ8_9ACTN</name>
<evidence type="ECO:0000313" key="2">
    <source>
        <dbReference type="EMBL" id="SEJ87755.1"/>
    </source>
</evidence>
<reference evidence="3" key="1">
    <citation type="submission" date="2016-10" db="EMBL/GenBank/DDBJ databases">
        <authorList>
            <person name="Varghese N."/>
            <person name="Submissions S."/>
        </authorList>
    </citation>
    <scope>NUCLEOTIDE SEQUENCE [LARGE SCALE GENOMIC DNA]</scope>
    <source>
        <strain evidence="3">CGMCC 4.7038</strain>
    </source>
</reference>
<organism evidence="2 3">
    <name type="scientific">Micromonospora phaseoli</name>
    <dbReference type="NCBI Taxonomy" id="1144548"/>
    <lineage>
        <taxon>Bacteria</taxon>
        <taxon>Bacillati</taxon>
        <taxon>Actinomycetota</taxon>
        <taxon>Actinomycetes</taxon>
        <taxon>Micromonosporales</taxon>
        <taxon>Micromonosporaceae</taxon>
        <taxon>Micromonospora</taxon>
    </lineage>
</organism>
<feature type="transmembrane region" description="Helical" evidence="1">
    <location>
        <begin position="79"/>
        <end position="98"/>
    </location>
</feature>
<feature type="transmembrane region" description="Helical" evidence="1">
    <location>
        <begin position="53"/>
        <end position="72"/>
    </location>
</feature>
<dbReference type="OrthoDB" id="74134at2"/>
<dbReference type="STRING" id="1144548.SAMN05443287_109100"/>
<accession>A0A1H7CPQ8</accession>
<dbReference type="AlphaFoldDB" id="A0A1H7CPQ8"/>
<keyword evidence="1" id="KW-1133">Transmembrane helix</keyword>
<feature type="transmembrane region" description="Helical" evidence="1">
    <location>
        <begin position="110"/>
        <end position="129"/>
    </location>
</feature>
<evidence type="ECO:0000256" key="1">
    <source>
        <dbReference type="SAM" id="Phobius"/>
    </source>
</evidence>
<dbReference type="RefSeq" id="WP_092381914.1">
    <property type="nucleotide sequence ID" value="NZ_BOPI01000016.1"/>
</dbReference>
<dbReference type="Proteomes" id="UP000198707">
    <property type="component" value="Unassembled WGS sequence"/>
</dbReference>
<dbReference type="EMBL" id="FNYV01000009">
    <property type="protein sequence ID" value="SEJ87755.1"/>
    <property type="molecule type" value="Genomic_DNA"/>
</dbReference>
<keyword evidence="3" id="KW-1185">Reference proteome</keyword>
<proteinExistence type="predicted"/>
<keyword evidence="1" id="KW-0472">Membrane</keyword>
<gene>
    <name evidence="2" type="ORF">SAMN05443287_109100</name>
</gene>
<protein>
    <submittedName>
        <fullName evidence="2">Uncharacterized protein</fullName>
    </submittedName>
</protein>
<keyword evidence="1" id="KW-0812">Transmembrane</keyword>
<evidence type="ECO:0000313" key="3">
    <source>
        <dbReference type="Proteomes" id="UP000198707"/>
    </source>
</evidence>